<dbReference type="EMBL" id="JAARPY010000007">
    <property type="protein sequence ID" value="MBC1398806.1"/>
    <property type="molecule type" value="Genomic_DNA"/>
</dbReference>
<evidence type="ECO:0000256" key="2">
    <source>
        <dbReference type="ARBA" id="ARBA00023015"/>
    </source>
</evidence>
<dbReference type="AlphaFoldDB" id="A0A841YEV9"/>
<dbReference type="PROSITE" id="PS50043">
    <property type="entry name" value="HTH_LUXR_2"/>
    <property type="match status" value="1"/>
</dbReference>
<dbReference type="Gene3D" id="3.40.50.2300">
    <property type="match status" value="1"/>
</dbReference>
<comment type="caution">
    <text evidence="8">The sequence shown here is derived from an EMBL/GenBank/DDBJ whole genome shotgun (WGS) entry which is preliminary data.</text>
</comment>
<evidence type="ECO:0000256" key="5">
    <source>
        <dbReference type="PROSITE-ProRule" id="PRU00169"/>
    </source>
</evidence>
<feature type="modified residue" description="4-aspartylphosphate" evidence="5">
    <location>
        <position position="54"/>
    </location>
</feature>
<evidence type="ECO:0000313" key="8">
    <source>
        <dbReference type="EMBL" id="MBC1398806.1"/>
    </source>
</evidence>
<dbReference type="Pfam" id="PF00072">
    <property type="entry name" value="Response_reg"/>
    <property type="match status" value="1"/>
</dbReference>
<keyword evidence="1 5" id="KW-0597">Phosphoprotein</keyword>
<dbReference type="SUPFAM" id="SSF46894">
    <property type="entry name" value="C-terminal effector domain of the bipartite response regulators"/>
    <property type="match status" value="1"/>
</dbReference>
<sequence>MIRILLADDNSFITGGLEIILNMEENLEVVGTAKNGEEAFQFCLEHAVDVALVDIRMPVLDGVLATKKITQETDTKVIILTTFDDDAFILEAIQNGAKGYLLKNNDPKKIVNAIHSVMQEQSIIQAEIWDKLRAVNQAKVGLYADLDALELTEREKDIVKAVAKGLSNREIAKLLFISEGTVANNISALLGKLGLSHRTQIAILYFTGSGNGDAE</sequence>
<protein>
    <submittedName>
        <fullName evidence="8">Response regulator transcription factor</fullName>
    </submittedName>
</protein>
<dbReference type="CDD" id="cd06170">
    <property type="entry name" value="LuxR_C_like"/>
    <property type="match status" value="1"/>
</dbReference>
<dbReference type="InterPro" id="IPR016032">
    <property type="entry name" value="Sig_transdc_resp-reg_C-effctor"/>
</dbReference>
<dbReference type="Proteomes" id="UP000571128">
    <property type="component" value="Unassembled WGS sequence"/>
</dbReference>
<dbReference type="SMART" id="SM00421">
    <property type="entry name" value="HTH_LUXR"/>
    <property type="match status" value="1"/>
</dbReference>
<organism evidence="8 9">
    <name type="scientific">Listeria fleischmannii</name>
    <dbReference type="NCBI Taxonomy" id="1069827"/>
    <lineage>
        <taxon>Bacteria</taxon>
        <taxon>Bacillati</taxon>
        <taxon>Bacillota</taxon>
        <taxon>Bacilli</taxon>
        <taxon>Bacillales</taxon>
        <taxon>Listeriaceae</taxon>
        <taxon>Listeria</taxon>
    </lineage>
</organism>
<dbReference type="InterPro" id="IPR058245">
    <property type="entry name" value="NreC/VraR/RcsB-like_REC"/>
</dbReference>
<evidence type="ECO:0000259" key="6">
    <source>
        <dbReference type="PROSITE" id="PS50043"/>
    </source>
</evidence>
<dbReference type="PANTHER" id="PTHR43214:SF40">
    <property type="entry name" value="TRANSCRIPTIONAL REGULATORY PROTEIN LNRK"/>
    <property type="match status" value="1"/>
</dbReference>
<evidence type="ECO:0000256" key="1">
    <source>
        <dbReference type="ARBA" id="ARBA00022553"/>
    </source>
</evidence>
<dbReference type="PRINTS" id="PR00038">
    <property type="entry name" value="HTHLUXR"/>
</dbReference>
<dbReference type="InterPro" id="IPR011006">
    <property type="entry name" value="CheY-like_superfamily"/>
</dbReference>
<dbReference type="PROSITE" id="PS00622">
    <property type="entry name" value="HTH_LUXR_1"/>
    <property type="match status" value="1"/>
</dbReference>
<dbReference type="GO" id="GO:0006355">
    <property type="term" value="P:regulation of DNA-templated transcription"/>
    <property type="evidence" value="ECO:0007669"/>
    <property type="project" value="InterPro"/>
</dbReference>
<dbReference type="GO" id="GO:0003677">
    <property type="term" value="F:DNA binding"/>
    <property type="evidence" value="ECO:0007669"/>
    <property type="project" value="UniProtKB-KW"/>
</dbReference>
<feature type="domain" description="HTH luxR-type" evidence="6">
    <location>
        <begin position="144"/>
        <end position="209"/>
    </location>
</feature>
<dbReference type="Pfam" id="PF00196">
    <property type="entry name" value="GerE"/>
    <property type="match status" value="1"/>
</dbReference>
<evidence type="ECO:0000313" key="9">
    <source>
        <dbReference type="Proteomes" id="UP000571128"/>
    </source>
</evidence>
<dbReference type="InterPro" id="IPR001789">
    <property type="entry name" value="Sig_transdc_resp-reg_receiver"/>
</dbReference>
<evidence type="ECO:0000256" key="3">
    <source>
        <dbReference type="ARBA" id="ARBA00023125"/>
    </source>
</evidence>
<dbReference type="SUPFAM" id="SSF52172">
    <property type="entry name" value="CheY-like"/>
    <property type="match status" value="1"/>
</dbReference>
<gene>
    <name evidence="8" type="ORF">HB844_07990</name>
</gene>
<dbReference type="GO" id="GO:0000160">
    <property type="term" value="P:phosphorelay signal transduction system"/>
    <property type="evidence" value="ECO:0007669"/>
    <property type="project" value="InterPro"/>
</dbReference>
<dbReference type="PANTHER" id="PTHR43214">
    <property type="entry name" value="TWO-COMPONENT RESPONSE REGULATOR"/>
    <property type="match status" value="1"/>
</dbReference>
<dbReference type="CDD" id="cd17535">
    <property type="entry name" value="REC_NarL-like"/>
    <property type="match status" value="1"/>
</dbReference>
<evidence type="ECO:0000259" key="7">
    <source>
        <dbReference type="PROSITE" id="PS50110"/>
    </source>
</evidence>
<feature type="domain" description="Response regulatory" evidence="7">
    <location>
        <begin position="3"/>
        <end position="118"/>
    </location>
</feature>
<keyword evidence="2" id="KW-0805">Transcription regulation</keyword>
<name>A0A841YEV9_9LIST</name>
<reference evidence="8 9" key="1">
    <citation type="submission" date="2020-03" db="EMBL/GenBank/DDBJ databases">
        <title>Soil Listeria distribution.</title>
        <authorList>
            <person name="Liao J."/>
            <person name="Wiedmann M."/>
        </authorList>
    </citation>
    <scope>NUCLEOTIDE SEQUENCE [LARGE SCALE GENOMIC DNA]</scope>
    <source>
        <strain evidence="8 9">FSL L7-1645</strain>
    </source>
</reference>
<dbReference type="InterPro" id="IPR000792">
    <property type="entry name" value="Tscrpt_reg_LuxR_C"/>
</dbReference>
<dbReference type="PROSITE" id="PS50110">
    <property type="entry name" value="RESPONSE_REGULATORY"/>
    <property type="match status" value="1"/>
</dbReference>
<evidence type="ECO:0000256" key="4">
    <source>
        <dbReference type="ARBA" id="ARBA00023163"/>
    </source>
</evidence>
<dbReference type="InterPro" id="IPR039420">
    <property type="entry name" value="WalR-like"/>
</dbReference>
<accession>A0A841YEV9</accession>
<keyword evidence="4" id="KW-0804">Transcription</keyword>
<keyword evidence="3" id="KW-0238">DNA-binding</keyword>
<proteinExistence type="predicted"/>
<dbReference type="SMART" id="SM00448">
    <property type="entry name" value="REC"/>
    <property type="match status" value="1"/>
</dbReference>
<dbReference type="RefSeq" id="WP_007546245.1">
    <property type="nucleotide sequence ID" value="NZ_JAARPY010000007.1"/>
</dbReference>